<dbReference type="EMBL" id="JAVRRG010000024">
    <property type="protein sequence ID" value="KAK5096037.1"/>
    <property type="molecule type" value="Genomic_DNA"/>
</dbReference>
<gene>
    <name evidence="2" type="ORF">LTR24_002736</name>
</gene>
<organism evidence="2 3">
    <name type="scientific">Lithohypha guttulata</name>
    <dbReference type="NCBI Taxonomy" id="1690604"/>
    <lineage>
        <taxon>Eukaryota</taxon>
        <taxon>Fungi</taxon>
        <taxon>Dikarya</taxon>
        <taxon>Ascomycota</taxon>
        <taxon>Pezizomycotina</taxon>
        <taxon>Eurotiomycetes</taxon>
        <taxon>Chaetothyriomycetidae</taxon>
        <taxon>Chaetothyriales</taxon>
        <taxon>Trichomeriaceae</taxon>
        <taxon>Lithohypha</taxon>
    </lineage>
</organism>
<feature type="region of interest" description="Disordered" evidence="1">
    <location>
        <begin position="382"/>
        <end position="417"/>
    </location>
</feature>
<sequence length="417" mass="46532">MNNQQSLAEEEADFLAWLSVSTADISQANEHSHGPVLPDAQSQVQQPAQLPGAPLRQLPLRTPPQEDPFALPPLDDTAWNEFQQDAGQWQPGDPFHPAAPAMTVDQTFAFWDDYFDWDKYYGEQQEGLTIPNRTMPQARRPAFSAPQQLGPGASSPVAPSDLPIDHMTDLSKQVCLEVVDRVNANGAGIDKNGLTAGDAQLILALKGSPAELAVLEEEFQTLVQPQIQGEAYQPYQPADQLYQPYQPQQPHQSYQLYQPEQIDLTTLPDQFDQANTATDTDETWFPAYQRQQSPNRLGDGTVTPTTATQFHNNYDRVHLRVKCFPCFIGKRKCDRENQPNKICSECANRATRFPDIFDPTVICVKDETNAFKDFKAARVGNHGKAKALGDDDWGARKQARQEKKAAEKMGEGRSPQD</sequence>
<accession>A0ABR0KGT7</accession>
<evidence type="ECO:0000313" key="3">
    <source>
        <dbReference type="Proteomes" id="UP001345013"/>
    </source>
</evidence>
<feature type="region of interest" description="Disordered" evidence="1">
    <location>
        <begin position="29"/>
        <end position="49"/>
    </location>
</feature>
<evidence type="ECO:0000313" key="2">
    <source>
        <dbReference type="EMBL" id="KAK5096037.1"/>
    </source>
</evidence>
<protein>
    <submittedName>
        <fullName evidence="2">Uncharacterized protein</fullName>
    </submittedName>
</protein>
<feature type="compositionally biased region" description="Basic and acidic residues" evidence="1">
    <location>
        <begin position="387"/>
        <end position="417"/>
    </location>
</feature>
<evidence type="ECO:0000256" key="1">
    <source>
        <dbReference type="SAM" id="MobiDB-lite"/>
    </source>
</evidence>
<comment type="caution">
    <text evidence="2">The sequence shown here is derived from an EMBL/GenBank/DDBJ whole genome shotgun (WGS) entry which is preliminary data.</text>
</comment>
<proteinExistence type="predicted"/>
<reference evidence="2 3" key="1">
    <citation type="submission" date="2023-08" db="EMBL/GenBank/DDBJ databases">
        <title>Black Yeasts Isolated from many extreme environments.</title>
        <authorList>
            <person name="Coleine C."/>
            <person name="Stajich J.E."/>
            <person name="Selbmann L."/>
        </authorList>
    </citation>
    <scope>NUCLEOTIDE SEQUENCE [LARGE SCALE GENOMIC DNA]</scope>
    <source>
        <strain evidence="2 3">CCFEE 5885</strain>
    </source>
</reference>
<dbReference type="Proteomes" id="UP001345013">
    <property type="component" value="Unassembled WGS sequence"/>
</dbReference>
<name>A0ABR0KGT7_9EURO</name>
<keyword evidence="3" id="KW-1185">Reference proteome</keyword>